<organism evidence="2 3">
    <name type="scientific">Exophiala bonariae</name>
    <dbReference type="NCBI Taxonomy" id="1690606"/>
    <lineage>
        <taxon>Eukaryota</taxon>
        <taxon>Fungi</taxon>
        <taxon>Dikarya</taxon>
        <taxon>Ascomycota</taxon>
        <taxon>Pezizomycotina</taxon>
        <taxon>Eurotiomycetes</taxon>
        <taxon>Chaetothyriomycetidae</taxon>
        <taxon>Chaetothyriales</taxon>
        <taxon>Herpotrichiellaceae</taxon>
        <taxon>Exophiala</taxon>
    </lineage>
</organism>
<feature type="compositionally biased region" description="Polar residues" evidence="1">
    <location>
        <begin position="28"/>
        <end position="38"/>
    </location>
</feature>
<evidence type="ECO:0000313" key="3">
    <source>
        <dbReference type="Proteomes" id="UP001358417"/>
    </source>
</evidence>
<dbReference type="EMBL" id="JAVRRD010000031">
    <property type="protein sequence ID" value="KAK5046307.1"/>
    <property type="molecule type" value="Genomic_DNA"/>
</dbReference>
<evidence type="ECO:0000313" key="2">
    <source>
        <dbReference type="EMBL" id="KAK5046307.1"/>
    </source>
</evidence>
<keyword evidence="3" id="KW-1185">Reference proteome</keyword>
<dbReference type="AlphaFoldDB" id="A0AAV9N0E9"/>
<evidence type="ECO:0000256" key="1">
    <source>
        <dbReference type="SAM" id="MobiDB-lite"/>
    </source>
</evidence>
<gene>
    <name evidence="2" type="ORF">LTR84_008450</name>
</gene>
<accession>A0AAV9N0E9</accession>
<comment type="caution">
    <text evidence="2">The sequence shown here is derived from an EMBL/GenBank/DDBJ whole genome shotgun (WGS) entry which is preliminary data.</text>
</comment>
<dbReference type="Proteomes" id="UP001358417">
    <property type="component" value="Unassembled WGS sequence"/>
</dbReference>
<dbReference type="RefSeq" id="XP_064701901.1">
    <property type="nucleotide sequence ID" value="XM_064851996.1"/>
</dbReference>
<sequence>MAIKKMPSSTNKRRHATSKSLDEDKTTAESLSHEQPQIQYLPDMRRLVGTPLRGSGNVPSQPGGNPRGLIPSQQYISRIQRAPIPIPASSIQTLTPKLRRSPLPFTYGGAEVSLDPSTLSIRPDATAIEQIKLVIPVVPRMMNGQADLPKMLAMLVSHANATAVQPPPQISADVNATVLGSEVDTPGADFDLLLNSLSESGLVGAKKL</sequence>
<protein>
    <submittedName>
        <fullName evidence="2">Uncharacterized protein</fullName>
    </submittedName>
</protein>
<name>A0AAV9N0E9_9EURO</name>
<proteinExistence type="predicted"/>
<dbReference type="GeneID" id="89976613"/>
<feature type="region of interest" description="Disordered" evidence="1">
    <location>
        <begin position="1"/>
        <end position="71"/>
    </location>
</feature>
<reference evidence="2 3" key="1">
    <citation type="submission" date="2023-08" db="EMBL/GenBank/DDBJ databases">
        <title>Black Yeasts Isolated from many extreme environments.</title>
        <authorList>
            <person name="Coleine C."/>
            <person name="Stajich J.E."/>
            <person name="Selbmann L."/>
        </authorList>
    </citation>
    <scope>NUCLEOTIDE SEQUENCE [LARGE SCALE GENOMIC DNA]</scope>
    <source>
        <strain evidence="2 3">CCFEE 5792</strain>
    </source>
</reference>